<name>A0A160VU99_9EURY</name>
<evidence type="ECO:0000313" key="3">
    <source>
        <dbReference type="EMBL" id="ASJ16916.1"/>
    </source>
</evidence>
<feature type="domain" description="Putative glycogen debranching enzyme N-terminal" evidence="1">
    <location>
        <begin position="39"/>
        <end position="137"/>
    </location>
</feature>
<reference evidence="5" key="1">
    <citation type="submission" date="2016-01" db="EMBL/GenBank/DDBJ databases">
        <authorList>
            <person name="Vorgias C.E."/>
        </authorList>
    </citation>
    <scope>NUCLEOTIDE SEQUENCE [LARGE SCALE GENOMIC DNA]</scope>
</reference>
<dbReference type="Pfam" id="PF22422">
    <property type="entry name" value="MGH1-like_GH"/>
    <property type="match status" value="1"/>
</dbReference>
<dbReference type="Proteomes" id="UP000093069">
    <property type="component" value="Chromosome I"/>
</dbReference>
<dbReference type="InterPro" id="IPR008928">
    <property type="entry name" value="6-hairpin_glycosidase_sf"/>
</dbReference>
<evidence type="ECO:0000313" key="5">
    <source>
        <dbReference type="Proteomes" id="UP000093069"/>
    </source>
</evidence>
<dbReference type="InterPro" id="IPR054491">
    <property type="entry name" value="MGH1-like_GH"/>
</dbReference>
<dbReference type="Proteomes" id="UP000250189">
    <property type="component" value="Chromosome"/>
</dbReference>
<feature type="domain" description="Mannosylglycerate hydrolase MGH1-like glycoside hydrolase" evidence="2">
    <location>
        <begin position="406"/>
        <end position="471"/>
    </location>
</feature>
<dbReference type="OrthoDB" id="7795at2157"/>
<reference evidence="3 6" key="3">
    <citation type="submission" date="2016-04" db="EMBL/GenBank/DDBJ databases">
        <title>Complete genome sequence of Thermococcus chitonophagus type strain GC74.</title>
        <authorList>
            <person name="Oger P.M."/>
        </authorList>
    </citation>
    <scope>NUCLEOTIDE SEQUENCE [LARGE SCALE GENOMIC DNA]</scope>
    <source>
        <strain evidence="3 6">GC74</strain>
    </source>
</reference>
<proteinExistence type="predicted"/>
<dbReference type="AlphaFoldDB" id="A0A160VU99"/>
<dbReference type="EMBL" id="CP015193">
    <property type="protein sequence ID" value="ASJ16916.1"/>
    <property type="molecule type" value="Genomic_DNA"/>
</dbReference>
<accession>A0A160VU99</accession>
<dbReference type="Gene3D" id="1.50.10.10">
    <property type="match status" value="1"/>
</dbReference>
<evidence type="ECO:0000313" key="4">
    <source>
        <dbReference type="EMBL" id="CUX78399.1"/>
    </source>
</evidence>
<dbReference type="RefSeq" id="WP_068578397.1">
    <property type="nucleotide sequence ID" value="NZ_CP015193.1"/>
</dbReference>
<dbReference type="InterPro" id="IPR012341">
    <property type="entry name" value="6hp_glycosidase-like_sf"/>
</dbReference>
<keyword evidence="6" id="KW-1185">Reference proteome</keyword>
<dbReference type="InterPro" id="IPR032856">
    <property type="entry name" value="GDE_N_bis"/>
</dbReference>
<dbReference type="SUPFAM" id="SSF48208">
    <property type="entry name" value="Six-hairpin glycosidases"/>
    <property type="match status" value="1"/>
</dbReference>
<sequence>MLSSGPSFVKIDRDKVSIFSYDTELCELEVKVEMPNKRIRGLKDNEYTERIIVANPSERSAKINPQIIIKPKFRDIFEVRGIATPLKRKIEVSERRYTYRGVDGFERWFKLSMEGDAEVRPKSFGEVKVRVTFETNLPIKMRKYKPKIKGRGLNGLLEKAITHISMLSVQVDGNPILLAGIPDYYCIFGRDSIISSLFLLPYAPEYAKGTLKVLARLQGKDVNEKTLEEPGKIPHEFRLGELSLSGKMPFSPYYGSIDATPLYIILAWEYFKATGNEKLIREIKCAILGAYEWILAKLKEDFVQYEYANPFKPMNQGWKDSKEGVPGAKPPIALVEVQGYAYGALMGVYNLLGIGEAREKAKKLKRRFKREFKGKKGYKLTPDSDVLASNQGHLLLTGIADDTDSVVKGLFSRELMTRWGIRTLGENEEAYDPFSYHNGSIWPHDNAIIALGLSRAGEKERADEIGKRVMDALCSLNKIPELYAGLDSPVPFEVERANEPQAWAAAAIFAFITVAVENGKTSLPDLKLKSRVNVEVKDGEVKVKTP</sequence>
<organism evidence="4 5">
    <name type="scientific">Thermococcus chitonophagus</name>
    <dbReference type="NCBI Taxonomy" id="54262"/>
    <lineage>
        <taxon>Archaea</taxon>
        <taxon>Methanobacteriati</taxon>
        <taxon>Methanobacteriota</taxon>
        <taxon>Thermococci</taxon>
        <taxon>Thermococcales</taxon>
        <taxon>Thermococcaceae</taxon>
        <taxon>Thermococcus</taxon>
    </lineage>
</organism>
<dbReference type="STRING" id="54262.CHITON_1620"/>
<dbReference type="GO" id="GO:0005975">
    <property type="term" value="P:carbohydrate metabolic process"/>
    <property type="evidence" value="ECO:0007669"/>
    <property type="project" value="InterPro"/>
</dbReference>
<evidence type="ECO:0000313" key="6">
    <source>
        <dbReference type="Proteomes" id="UP000250189"/>
    </source>
</evidence>
<dbReference type="EMBL" id="LN999010">
    <property type="protein sequence ID" value="CUX78399.1"/>
    <property type="molecule type" value="Genomic_DNA"/>
</dbReference>
<dbReference type="GeneID" id="33322403"/>
<reference evidence="4" key="2">
    <citation type="submission" date="2016-01" db="EMBL/GenBank/DDBJ databases">
        <authorList>
            <person name="Oliw E.H."/>
        </authorList>
    </citation>
    <scope>NUCLEOTIDE SEQUENCE</scope>
    <source>
        <strain evidence="4">1</strain>
    </source>
</reference>
<gene>
    <name evidence="3" type="ORF">A3L04_07450</name>
    <name evidence="4" type="ORF">CHITON_1620</name>
</gene>
<protein>
    <submittedName>
        <fullName evidence="4">Glycogen debranching enzyme</fullName>
    </submittedName>
    <submittedName>
        <fullName evidence="3">Glycogen debranching protein</fullName>
    </submittedName>
</protein>
<evidence type="ECO:0000259" key="2">
    <source>
        <dbReference type="Pfam" id="PF22422"/>
    </source>
</evidence>
<evidence type="ECO:0000259" key="1">
    <source>
        <dbReference type="Pfam" id="PF14742"/>
    </source>
</evidence>
<dbReference type="KEGG" id="tch:CHITON_1620"/>
<dbReference type="Pfam" id="PF14742">
    <property type="entry name" value="GDE_N_bis"/>
    <property type="match status" value="1"/>
</dbReference>